<organism evidence="3 4">
    <name type="scientific">Suillus luteus UH-Slu-Lm8-n1</name>
    <dbReference type="NCBI Taxonomy" id="930992"/>
    <lineage>
        <taxon>Eukaryota</taxon>
        <taxon>Fungi</taxon>
        <taxon>Dikarya</taxon>
        <taxon>Basidiomycota</taxon>
        <taxon>Agaricomycotina</taxon>
        <taxon>Agaricomycetes</taxon>
        <taxon>Agaricomycetidae</taxon>
        <taxon>Boletales</taxon>
        <taxon>Suillineae</taxon>
        <taxon>Suillaceae</taxon>
        <taxon>Suillus</taxon>
    </lineage>
</organism>
<evidence type="ECO:0000313" key="4">
    <source>
        <dbReference type="Proteomes" id="UP000054485"/>
    </source>
</evidence>
<dbReference type="HOGENOM" id="CLU_044614_3_3_1"/>
<protein>
    <submittedName>
        <fullName evidence="3">Uncharacterized protein</fullName>
    </submittedName>
</protein>
<feature type="transmembrane region" description="Helical" evidence="2">
    <location>
        <begin position="50"/>
        <end position="70"/>
    </location>
</feature>
<evidence type="ECO:0000256" key="1">
    <source>
        <dbReference type="SAM" id="MobiDB-lite"/>
    </source>
</evidence>
<dbReference type="Proteomes" id="UP000054485">
    <property type="component" value="Unassembled WGS sequence"/>
</dbReference>
<feature type="transmembrane region" description="Helical" evidence="2">
    <location>
        <begin position="100"/>
        <end position="122"/>
    </location>
</feature>
<keyword evidence="2" id="KW-0812">Transmembrane</keyword>
<name>A0A0D0AT10_9AGAM</name>
<dbReference type="OrthoDB" id="3354175at2759"/>
<keyword evidence="2" id="KW-0472">Membrane</keyword>
<dbReference type="AlphaFoldDB" id="A0A0D0AT10"/>
<feature type="transmembrane region" description="Helical" evidence="2">
    <location>
        <begin position="219"/>
        <end position="239"/>
    </location>
</feature>
<feature type="region of interest" description="Disordered" evidence="1">
    <location>
        <begin position="304"/>
        <end position="329"/>
    </location>
</feature>
<evidence type="ECO:0000256" key="2">
    <source>
        <dbReference type="SAM" id="Phobius"/>
    </source>
</evidence>
<feature type="transmembrane region" description="Helical" evidence="2">
    <location>
        <begin position="173"/>
        <end position="198"/>
    </location>
</feature>
<reference evidence="4" key="2">
    <citation type="submission" date="2015-01" db="EMBL/GenBank/DDBJ databases">
        <title>Evolutionary Origins and Diversification of the Mycorrhizal Mutualists.</title>
        <authorList>
            <consortium name="DOE Joint Genome Institute"/>
            <consortium name="Mycorrhizal Genomics Consortium"/>
            <person name="Kohler A."/>
            <person name="Kuo A."/>
            <person name="Nagy L.G."/>
            <person name="Floudas D."/>
            <person name="Copeland A."/>
            <person name="Barry K.W."/>
            <person name="Cichocki N."/>
            <person name="Veneault-Fourrey C."/>
            <person name="LaButti K."/>
            <person name="Lindquist E.A."/>
            <person name="Lipzen A."/>
            <person name="Lundell T."/>
            <person name="Morin E."/>
            <person name="Murat C."/>
            <person name="Riley R."/>
            <person name="Ohm R."/>
            <person name="Sun H."/>
            <person name="Tunlid A."/>
            <person name="Henrissat B."/>
            <person name="Grigoriev I.V."/>
            <person name="Hibbett D.S."/>
            <person name="Martin F."/>
        </authorList>
    </citation>
    <scope>NUCLEOTIDE SEQUENCE [LARGE SCALE GENOMIC DNA]</scope>
    <source>
        <strain evidence="4">UH-Slu-Lm8-n1</strain>
    </source>
</reference>
<gene>
    <name evidence="3" type="ORF">CY34DRAFT_812440</name>
</gene>
<dbReference type="EMBL" id="KN835665">
    <property type="protein sequence ID" value="KIK35078.1"/>
    <property type="molecule type" value="Genomic_DNA"/>
</dbReference>
<feature type="transmembrane region" description="Helical" evidence="2">
    <location>
        <begin position="20"/>
        <end position="38"/>
    </location>
</feature>
<keyword evidence="4" id="KW-1185">Reference proteome</keyword>
<evidence type="ECO:0000313" key="3">
    <source>
        <dbReference type="EMBL" id="KIK35078.1"/>
    </source>
</evidence>
<sequence length="329" mass="36450">MATTGIPLDSACLLAVALEGIVYGFSILPFIGKIWSLAAKQRIQSINRPIATVAVLLFVLSTAHMIVNIIRVEDGLVKYRDTYPGGPVAFFADPSQKTLLILRGLYVLQTMLADGVVIYRCYVVWQSVWIIILPCMLWCSVTATGTSVVYYYSQASSASTDFFANVVGEITHWVTAFFASTMATNALSSGLLAYRIWMIERNVSEDRTTKSTLMPIVRMLMDAAVLYTVVLFIGLICFVTSNNGVEPVVDMIMPIISITFYMVLIRIAINRQNHSHLPSGSDQSNLQHYPMQVHVSQYTRSDGTYGITSEDRPSTFTTDSAKGYLQSEL</sequence>
<proteinExistence type="predicted"/>
<dbReference type="InParanoid" id="A0A0D0AT10"/>
<reference evidence="3 4" key="1">
    <citation type="submission" date="2014-04" db="EMBL/GenBank/DDBJ databases">
        <authorList>
            <consortium name="DOE Joint Genome Institute"/>
            <person name="Kuo A."/>
            <person name="Ruytinx J."/>
            <person name="Rineau F."/>
            <person name="Colpaert J."/>
            <person name="Kohler A."/>
            <person name="Nagy L.G."/>
            <person name="Floudas D."/>
            <person name="Copeland A."/>
            <person name="Barry K.W."/>
            <person name="Cichocki N."/>
            <person name="Veneault-Fourrey C."/>
            <person name="LaButti K."/>
            <person name="Lindquist E.A."/>
            <person name="Lipzen A."/>
            <person name="Lundell T."/>
            <person name="Morin E."/>
            <person name="Murat C."/>
            <person name="Sun H."/>
            <person name="Tunlid A."/>
            <person name="Henrissat B."/>
            <person name="Grigoriev I.V."/>
            <person name="Hibbett D.S."/>
            <person name="Martin F."/>
            <person name="Nordberg H.P."/>
            <person name="Cantor M.N."/>
            <person name="Hua S.X."/>
        </authorList>
    </citation>
    <scope>NUCLEOTIDE SEQUENCE [LARGE SCALE GENOMIC DNA]</scope>
    <source>
        <strain evidence="3 4">UH-Slu-Lm8-n1</strain>
    </source>
</reference>
<feature type="transmembrane region" description="Helical" evidence="2">
    <location>
        <begin position="129"/>
        <end position="153"/>
    </location>
</feature>
<feature type="transmembrane region" description="Helical" evidence="2">
    <location>
        <begin position="251"/>
        <end position="269"/>
    </location>
</feature>
<keyword evidence="2" id="KW-1133">Transmembrane helix</keyword>
<accession>A0A0D0AT10</accession>